<keyword evidence="7" id="KW-1185">Reference proteome</keyword>
<dbReference type="InterPro" id="IPR020578">
    <property type="entry name" value="Aminotrans_V_PyrdxlP_BS"/>
</dbReference>
<keyword evidence="6" id="KW-0032">Aminotransferase</keyword>
<evidence type="ECO:0000256" key="2">
    <source>
        <dbReference type="ARBA" id="ARBA00022898"/>
    </source>
</evidence>
<keyword evidence="6" id="KW-0808">Transferase</keyword>
<dbReference type="Pfam" id="PF00266">
    <property type="entry name" value="Aminotran_5"/>
    <property type="match status" value="1"/>
</dbReference>
<dbReference type="SUPFAM" id="SSF53383">
    <property type="entry name" value="PLP-dependent transferases"/>
    <property type="match status" value="1"/>
</dbReference>
<dbReference type="InterPro" id="IPR000192">
    <property type="entry name" value="Aminotrans_V_dom"/>
</dbReference>
<dbReference type="EMBL" id="CP051167">
    <property type="protein sequence ID" value="QIZ71898.1"/>
    <property type="molecule type" value="Genomic_DNA"/>
</dbReference>
<dbReference type="PANTHER" id="PTHR43586:SF4">
    <property type="entry name" value="ISOPENICILLIN N EPIMERASE"/>
    <property type="match status" value="1"/>
</dbReference>
<evidence type="ECO:0000313" key="6">
    <source>
        <dbReference type="EMBL" id="QIZ71898.1"/>
    </source>
</evidence>
<feature type="domain" description="Aminotransferase class V" evidence="5">
    <location>
        <begin position="23"/>
        <end position="379"/>
    </location>
</feature>
<comment type="cofactor">
    <cofactor evidence="1 4">
        <name>pyridoxal 5'-phosphate</name>
        <dbReference type="ChEBI" id="CHEBI:597326"/>
    </cofactor>
</comment>
<accession>A0A6H1TZ57</accession>
<protein>
    <submittedName>
        <fullName evidence="6">Aminotransferase class V-fold PLP-dependent enzyme</fullName>
    </submittedName>
</protein>
<dbReference type="Gene3D" id="3.90.1150.10">
    <property type="entry name" value="Aspartate Aminotransferase, domain 1"/>
    <property type="match status" value="1"/>
</dbReference>
<comment type="similarity">
    <text evidence="3">Belongs to the class-V pyridoxal-phosphate-dependent aminotransferase family.</text>
</comment>
<dbReference type="InterPro" id="IPR015424">
    <property type="entry name" value="PyrdxlP-dep_Trfase"/>
</dbReference>
<dbReference type="RefSeq" id="WP_168570050.1">
    <property type="nucleotide sequence ID" value="NZ_CP051167.1"/>
</dbReference>
<evidence type="ECO:0000256" key="4">
    <source>
        <dbReference type="RuleBase" id="RU004504"/>
    </source>
</evidence>
<evidence type="ECO:0000256" key="3">
    <source>
        <dbReference type="RuleBase" id="RU004075"/>
    </source>
</evidence>
<dbReference type="AlphaFoldDB" id="A0A6H1TZ57"/>
<dbReference type="Proteomes" id="UP000500857">
    <property type="component" value="Chromosome"/>
</dbReference>
<gene>
    <name evidence="6" type="ORF">HCG48_16000</name>
</gene>
<dbReference type="Gene3D" id="3.40.640.10">
    <property type="entry name" value="Type I PLP-dependent aspartate aminotransferase-like (Major domain)"/>
    <property type="match status" value="1"/>
</dbReference>
<evidence type="ECO:0000256" key="1">
    <source>
        <dbReference type="ARBA" id="ARBA00001933"/>
    </source>
</evidence>
<sequence>MTDPLTRIEEYRSQFSALANKAYFNYGGQGPLPQQALEAIAQSYRDIQQLGPFSGQTNAWIVREATATREAIAVELGVPPHTITLTENVSVGCNIVLWGLPWQAGDGILITDCEHPSIVAAVRELQRRFRLEVTVCPLRETLNRGNPVEVLAQHLTSHTRLIVLSHILWNTGQVLPLDRLVRVCHDWGAQSMHSRKAKVLVDAAQSVGVLPLKLARSDVDFYAFTGHKWWCGPEGLGGLYISSEAATSLHPTFIGWRGIEVNETGEPIRFKPDGRVFEVATSAYPLYAGLRSAIAVHHQWGTAEERYQKICDRSKLLWEKLQNFPEVHCLRTSPPECGLVSFQLSSNPEERTKLHRELVKFLEREQQVMVRTILNPNCVRACVHYFTTDREIEQLAIGIDRFLRQF</sequence>
<dbReference type="GO" id="GO:0008483">
    <property type="term" value="F:transaminase activity"/>
    <property type="evidence" value="ECO:0007669"/>
    <property type="project" value="UniProtKB-KW"/>
</dbReference>
<reference evidence="6 7" key="1">
    <citation type="submission" date="2020-04" db="EMBL/GenBank/DDBJ databases">
        <authorList>
            <person name="Basu S."/>
            <person name="Maruthanayagam V."/>
            <person name="Chakraborty S."/>
            <person name="Pramanik A."/>
            <person name="Mukherjee J."/>
            <person name="Brink B."/>
        </authorList>
    </citation>
    <scope>NUCLEOTIDE SEQUENCE [LARGE SCALE GENOMIC DNA]</scope>
    <source>
        <strain evidence="6 7">AP17</strain>
    </source>
</reference>
<name>A0A6H1TZ57_9CYAN</name>
<dbReference type="InterPro" id="IPR015421">
    <property type="entry name" value="PyrdxlP-dep_Trfase_major"/>
</dbReference>
<dbReference type="InterPro" id="IPR015422">
    <property type="entry name" value="PyrdxlP-dep_Trfase_small"/>
</dbReference>
<evidence type="ECO:0000259" key="5">
    <source>
        <dbReference type="Pfam" id="PF00266"/>
    </source>
</evidence>
<organism evidence="6 7">
    <name type="scientific">Oxynema aestuarii AP17</name>
    <dbReference type="NCBI Taxonomy" id="2064643"/>
    <lineage>
        <taxon>Bacteria</taxon>
        <taxon>Bacillati</taxon>
        <taxon>Cyanobacteriota</taxon>
        <taxon>Cyanophyceae</taxon>
        <taxon>Oscillatoriophycideae</taxon>
        <taxon>Oscillatoriales</taxon>
        <taxon>Oscillatoriaceae</taxon>
        <taxon>Oxynema</taxon>
        <taxon>Oxynema aestuarii</taxon>
    </lineage>
</organism>
<dbReference type="PROSITE" id="PS00595">
    <property type="entry name" value="AA_TRANSFER_CLASS_5"/>
    <property type="match status" value="1"/>
</dbReference>
<proteinExistence type="inferred from homology"/>
<dbReference type="PANTHER" id="PTHR43586">
    <property type="entry name" value="CYSTEINE DESULFURASE"/>
    <property type="match status" value="1"/>
</dbReference>
<keyword evidence="2" id="KW-0663">Pyridoxal phosphate</keyword>
<evidence type="ECO:0000313" key="7">
    <source>
        <dbReference type="Proteomes" id="UP000500857"/>
    </source>
</evidence>
<dbReference type="KEGG" id="oxy:HCG48_16000"/>